<dbReference type="GO" id="GO:0005576">
    <property type="term" value="C:extracellular region"/>
    <property type="evidence" value="ECO:0007669"/>
    <property type="project" value="InterPro"/>
</dbReference>
<gene>
    <name evidence="6" type="ORF">IZO911_LOCUS36511</name>
    <name evidence="7" type="ORF">KXQ929_LOCUS10037</name>
</gene>
<feature type="repeat" description="TPR" evidence="3">
    <location>
        <begin position="529"/>
        <end position="562"/>
    </location>
</feature>
<dbReference type="Pfam" id="PF03496">
    <property type="entry name" value="ADPrib_exo_Tox"/>
    <property type="match status" value="1"/>
</dbReference>
<accession>A0A818U0X8</accession>
<evidence type="ECO:0000313" key="7">
    <source>
        <dbReference type="EMBL" id="CAF3686422.1"/>
    </source>
</evidence>
<dbReference type="SUPFAM" id="SSF48452">
    <property type="entry name" value="TPR-like"/>
    <property type="match status" value="1"/>
</dbReference>
<evidence type="ECO:0000259" key="5">
    <source>
        <dbReference type="Pfam" id="PF03496"/>
    </source>
</evidence>
<sequence>MGKKYSKPSTSSKLEGKTAPTISITNEQKPKTYTSSANTSIIAKRDHILPRHARSRIIENFVIIWLDSTINESSDDIKNSVVQLQRIVSSIQIFTDVDQCVEYLNGIRKEKVFMIVSGSLGQRCLPLVEEIAQLSSIYVFCRQKTHHEEWAKRHRKVKGVFTQVEHICNTLRRDVHQSESTLTPISVVNNSSNNLDELDQSFMYSQLLKETLLEIEYDKKAKKELVDFCLEQYADNNNELKIINEFYESYNPGRAIYWYTRECFTYSMLNKALRTQDLAVIIKMGFFIQDLHRQITQLHSKSDKRYSMSVYRGQGMLNAEFEKVKESQGGLLSFNNFLSTSMERETSLGFARRALENAELTAILFKMKVDPSISSTPFTSVDNVSFFEAEKEILFSMHSVFRIDKKKQIGERLWQIDLTLTSENDQQLKNLTDHMRKEIGDESGWHRMGRLMLEMGEFKKALEIYDTLLQAMPIDVVDDIDSKKSIVAMYTNVGEANREMGDYSTALSYYEKALEIQHTFLPADHPDLGITYNNIGMVHQSTEDYSKALSYYERTLAILQESPTPNYSELAVTNNNMGEAHRGMEDYTVALSYYEKTFAIQQKYLPSNHPSLATTYNNIATVHHSMKDFSQALSYMNKTLEIQQKSLPPNHPSLIVTHSNMAAAFEHLKQYKKAVEYAECAFDTACRVYGLSHSETIENQRYLDQLQRLLGRIPQDSPDSQKIPFVQSHETTQPSLIMDEWY</sequence>
<keyword evidence="2 3" id="KW-0802">TPR repeat</keyword>
<evidence type="ECO:0000256" key="2">
    <source>
        <dbReference type="ARBA" id="ARBA00022803"/>
    </source>
</evidence>
<feature type="repeat" description="TPR" evidence="3">
    <location>
        <begin position="613"/>
        <end position="646"/>
    </location>
</feature>
<dbReference type="EMBL" id="CAJNOE010000851">
    <property type="protein sequence ID" value="CAF1346163.1"/>
    <property type="molecule type" value="Genomic_DNA"/>
</dbReference>
<dbReference type="Gene3D" id="1.25.40.10">
    <property type="entry name" value="Tetratricopeptide repeat domain"/>
    <property type="match status" value="2"/>
</dbReference>
<feature type="domain" description="ADP ribosyltransferase" evidence="5">
    <location>
        <begin position="240"/>
        <end position="409"/>
    </location>
</feature>
<dbReference type="InterPro" id="IPR003540">
    <property type="entry name" value="ADP-ribosyltransferase"/>
</dbReference>
<feature type="repeat" description="TPR" evidence="3">
    <location>
        <begin position="487"/>
        <end position="520"/>
    </location>
</feature>
<dbReference type="PANTHER" id="PTHR45641">
    <property type="entry name" value="TETRATRICOPEPTIDE REPEAT PROTEIN (AFU_ORTHOLOGUE AFUA_6G03870)"/>
    <property type="match status" value="1"/>
</dbReference>
<organism evidence="7 8">
    <name type="scientific">Adineta steineri</name>
    <dbReference type="NCBI Taxonomy" id="433720"/>
    <lineage>
        <taxon>Eukaryota</taxon>
        <taxon>Metazoa</taxon>
        <taxon>Spiralia</taxon>
        <taxon>Gnathifera</taxon>
        <taxon>Rotifera</taxon>
        <taxon>Eurotatoria</taxon>
        <taxon>Bdelloidea</taxon>
        <taxon>Adinetida</taxon>
        <taxon>Adinetidae</taxon>
        <taxon>Adineta</taxon>
    </lineage>
</organism>
<dbReference type="AlphaFoldDB" id="A0A818U0X8"/>
<dbReference type="Gene3D" id="3.90.176.10">
    <property type="entry name" value="Toxin ADP-ribosyltransferase, Chain A, domain 1"/>
    <property type="match status" value="1"/>
</dbReference>
<dbReference type="PROSITE" id="PS50005">
    <property type="entry name" value="TPR"/>
    <property type="match status" value="4"/>
</dbReference>
<reference evidence="7" key="1">
    <citation type="submission" date="2021-02" db="EMBL/GenBank/DDBJ databases">
        <authorList>
            <person name="Nowell W R."/>
        </authorList>
    </citation>
    <scope>NUCLEOTIDE SEQUENCE</scope>
</reference>
<evidence type="ECO:0000313" key="6">
    <source>
        <dbReference type="EMBL" id="CAF1346163.1"/>
    </source>
</evidence>
<dbReference type="PROSITE" id="PS50293">
    <property type="entry name" value="TPR_REGION"/>
    <property type="match status" value="1"/>
</dbReference>
<feature type="repeat" description="TPR" evidence="3">
    <location>
        <begin position="442"/>
        <end position="475"/>
    </location>
</feature>
<dbReference type="Pfam" id="PF13424">
    <property type="entry name" value="TPR_12"/>
    <property type="match status" value="2"/>
</dbReference>
<evidence type="ECO:0000256" key="3">
    <source>
        <dbReference type="PROSITE-ProRule" id="PRU00339"/>
    </source>
</evidence>
<dbReference type="InterPro" id="IPR019734">
    <property type="entry name" value="TPR_rpt"/>
</dbReference>
<dbReference type="EMBL" id="CAJOBB010000468">
    <property type="protein sequence ID" value="CAF3686422.1"/>
    <property type="molecule type" value="Genomic_DNA"/>
</dbReference>
<feature type="region of interest" description="Disordered" evidence="4">
    <location>
        <begin position="1"/>
        <end position="23"/>
    </location>
</feature>
<dbReference type="Proteomes" id="UP000663868">
    <property type="component" value="Unassembled WGS sequence"/>
</dbReference>
<evidence type="ECO:0000256" key="1">
    <source>
        <dbReference type="ARBA" id="ARBA00022737"/>
    </source>
</evidence>
<name>A0A818U0X8_9BILA</name>
<proteinExistence type="predicted"/>
<dbReference type="SUPFAM" id="SSF56399">
    <property type="entry name" value="ADP-ribosylation"/>
    <property type="match status" value="1"/>
</dbReference>
<keyword evidence="1" id="KW-0677">Repeat</keyword>
<evidence type="ECO:0000313" key="8">
    <source>
        <dbReference type="Proteomes" id="UP000663868"/>
    </source>
</evidence>
<protein>
    <recommendedName>
        <fullName evidence="5">ADP ribosyltransferase domain-containing protein</fullName>
    </recommendedName>
</protein>
<dbReference type="PANTHER" id="PTHR45641:SF1">
    <property type="entry name" value="AAA+ ATPASE DOMAIN-CONTAINING PROTEIN"/>
    <property type="match status" value="1"/>
</dbReference>
<dbReference type="PROSITE" id="PS51996">
    <property type="entry name" value="TR_MART"/>
    <property type="match status" value="1"/>
</dbReference>
<evidence type="ECO:0000256" key="4">
    <source>
        <dbReference type="SAM" id="MobiDB-lite"/>
    </source>
</evidence>
<comment type="caution">
    <text evidence="7">The sequence shown here is derived from an EMBL/GenBank/DDBJ whole genome shotgun (WGS) entry which is preliminary data.</text>
</comment>
<dbReference type="SMART" id="SM00028">
    <property type="entry name" value="TPR"/>
    <property type="match status" value="6"/>
</dbReference>
<dbReference type="Proteomes" id="UP000663860">
    <property type="component" value="Unassembled WGS sequence"/>
</dbReference>
<dbReference type="InterPro" id="IPR011990">
    <property type="entry name" value="TPR-like_helical_dom_sf"/>
</dbReference>